<dbReference type="EMBL" id="JBHTBW010000045">
    <property type="protein sequence ID" value="MFC7442048.1"/>
    <property type="molecule type" value="Genomic_DNA"/>
</dbReference>
<evidence type="ECO:0000313" key="6">
    <source>
        <dbReference type="Proteomes" id="UP001596500"/>
    </source>
</evidence>
<dbReference type="PANTHER" id="PTHR30349:SF77">
    <property type="entry name" value="TYROSINE RECOMBINASE XERC"/>
    <property type="match status" value="1"/>
</dbReference>
<organism evidence="5 6">
    <name type="scientific">Laceyella putida</name>
    <dbReference type="NCBI Taxonomy" id="110101"/>
    <lineage>
        <taxon>Bacteria</taxon>
        <taxon>Bacillati</taxon>
        <taxon>Bacillota</taxon>
        <taxon>Bacilli</taxon>
        <taxon>Bacillales</taxon>
        <taxon>Thermoactinomycetaceae</taxon>
        <taxon>Laceyella</taxon>
    </lineage>
</organism>
<dbReference type="PANTHER" id="PTHR30349">
    <property type="entry name" value="PHAGE INTEGRASE-RELATED"/>
    <property type="match status" value="1"/>
</dbReference>
<evidence type="ECO:0000313" key="5">
    <source>
        <dbReference type="EMBL" id="MFC7442048.1"/>
    </source>
</evidence>
<comment type="caution">
    <text evidence="5">The sequence shown here is derived from an EMBL/GenBank/DDBJ whole genome shotgun (WGS) entry which is preliminary data.</text>
</comment>
<evidence type="ECO:0000256" key="1">
    <source>
        <dbReference type="ARBA" id="ARBA00004496"/>
    </source>
</evidence>
<feature type="domain" description="Tyr recombinase" evidence="4">
    <location>
        <begin position="1"/>
        <end position="131"/>
    </location>
</feature>
<evidence type="ECO:0000259" key="4">
    <source>
        <dbReference type="PROSITE" id="PS51898"/>
    </source>
</evidence>
<reference evidence="6" key="1">
    <citation type="journal article" date="2019" name="Int. J. Syst. Evol. Microbiol.">
        <title>The Global Catalogue of Microorganisms (GCM) 10K type strain sequencing project: providing services to taxonomists for standard genome sequencing and annotation.</title>
        <authorList>
            <consortium name="The Broad Institute Genomics Platform"/>
            <consortium name="The Broad Institute Genome Sequencing Center for Infectious Disease"/>
            <person name="Wu L."/>
            <person name="Ma J."/>
        </authorList>
    </citation>
    <scope>NUCLEOTIDE SEQUENCE [LARGE SCALE GENOMIC DNA]</scope>
    <source>
        <strain evidence="6">CGMCC 1.12942</strain>
    </source>
</reference>
<sequence length="139" mass="16216">MTDIDFQRCQIRVNQGKGKKDRIVPFLTTFKELLAMHADSAEKKGTVYLFESLWKKKYTDRGIRKILKKYSDQAGMVQSISPYKLRHFLLTWLKKQGIDDALIQPYSGHASRKSLEVYSKLAITDAQEEYERVIPEFPI</sequence>
<dbReference type="RefSeq" id="WP_379865669.1">
    <property type="nucleotide sequence ID" value="NZ_JBHTBW010000045.1"/>
</dbReference>
<keyword evidence="2" id="KW-0229">DNA integration</keyword>
<dbReference type="PROSITE" id="PS51898">
    <property type="entry name" value="TYR_RECOMBINASE"/>
    <property type="match status" value="1"/>
</dbReference>
<protein>
    <submittedName>
        <fullName evidence="5">Tyrosine-type recombinase/integrase</fullName>
    </submittedName>
</protein>
<dbReference type="SUPFAM" id="SSF56349">
    <property type="entry name" value="DNA breaking-rejoining enzymes"/>
    <property type="match status" value="1"/>
</dbReference>
<dbReference type="InterPro" id="IPR013762">
    <property type="entry name" value="Integrase-like_cat_sf"/>
</dbReference>
<evidence type="ECO:0000256" key="3">
    <source>
        <dbReference type="ARBA" id="ARBA00023172"/>
    </source>
</evidence>
<proteinExistence type="predicted"/>
<comment type="subcellular location">
    <subcellularLocation>
        <location evidence="1">Cytoplasm</location>
    </subcellularLocation>
</comment>
<gene>
    <name evidence="5" type="ORF">ACFQNG_13185</name>
</gene>
<dbReference type="Proteomes" id="UP001596500">
    <property type="component" value="Unassembled WGS sequence"/>
</dbReference>
<name>A0ABW2RLY2_9BACL</name>
<dbReference type="InterPro" id="IPR011010">
    <property type="entry name" value="DNA_brk_join_enz"/>
</dbReference>
<dbReference type="Pfam" id="PF00589">
    <property type="entry name" value="Phage_integrase"/>
    <property type="match status" value="1"/>
</dbReference>
<dbReference type="InterPro" id="IPR050090">
    <property type="entry name" value="Tyrosine_recombinase_XerCD"/>
</dbReference>
<dbReference type="InterPro" id="IPR002104">
    <property type="entry name" value="Integrase_catalytic"/>
</dbReference>
<accession>A0ABW2RLY2</accession>
<keyword evidence="3" id="KW-0233">DNA recombination</keyword>
<dbReference type="Gene3D" id="1.10.443.10">
    <property type="entry name" value="Intergrase catalytic core"/>
    <property type="match status" value="1"/>
</dbReference>
<keyword evidence="6" id="KW-1185">Reference proteome</keyword>
<evidence type="ECO:0000256" key="2">
    <source>
        <dbReference type="ARBA" id="ARBA00022908"/>
    </source>
</evidence>